<accession>A0ABS9ZIH2</accession>
<dbReference type="EMBL" id="LOHG01000007">
    <property type="protein sequence ID" value="MCI8210386.1"/>
    <property type="molecule type" value="Genomic_DNA"/>
</dbReference>
<protein>
    <recommendedName>
        <fullName evidence="3">Capsule polysaccharide biosynthesis protein</fullName>
    </recommendedName>
</protein>
<evidence type="ECO:0008006" key="3">
    <source>
        <dbReference type="Google" id="ProtNLM"/>
    </source>
</evidence>
<dbReference type="Proteomes" id="UP001320513">
    <property type="component" value="Unassembled WGS sequence"/>
</dbReference>
<organism evidence="1 2">
    <name type="scientific">Pseudomonas maioricensis</name>
    <dbReference type="NCBI Taxonomy" id="1766623"/>
    <lineage>
        <taxon>Bacteria</taxon>
        <taxon>Pseudomonadati</taxon>
        <taxon>Pseudomonadota</taxon>
        <taxon>Gammaproteobacteria</taxon>
        <taxon>Pseudomonadales</taxon>
        <taxon>Pseudomonadaceae</taxon>
        <taxon>Pseudomonas</taxon>
    </lineage>
</organism>
<reference evidence="1 2" key="1">
    <citation type="submission" date="2015-12" db="EMBL/GenBank/DDBJ databases">
        <title>Phylogenomics in the description of a new species in the Pseudomonas syringae group.</title>
        <authorList>
            <person name="Busquets A."/>
            <person name="Gomila M."/>
            <person name="Beiki F."/>
            <person name="Rahimian H."/>
            <person name="Mulet M."/>
            <person name="Sanchez D."/>
            <person name="Garcia-Valdes E."/>
            <person name="Lalucat J."/>
        </authorList>
    </citation>
    <scope>NUCLEOTIDE SEQUENCE [LARGE SCALE GENOMIC DNA]</scope>
    <source>
        <strain evidence="1 2">S25</strain>
    </source>
</reference>
<gene>
    <name evidence="1" type="ORF">AUC61_12640</name>
</gene>
<dbReference type="RefSeq" id="WP_243246568.1">
    <property type="nucleotide sequence ID" value="NZ_LOHG01000007.1"/>
</dbReference>
<evidence type="ECO:0000313" key="1">
    <source>
        <dbReference type="EMBL" id="MCI8210386.1"/>
    </source>
</evidence>
<comment type="caution">
    <text evidence="1">The sequence shown here is derived from an EMBL/GenBank/DDBJ whole genome shotgun (WGS) entry which is preliminary data.</text>
</comment>
<keyword evidence="2" id="KW-1185">Reference proteome</keyword>
<evidence type="ECO:0000313" key="2">
    <source>
        <dbReference type="Proteomes" id="UP001320513"/>
    </source>
</evidence>
<sequence length="471" mass="53108">MSLEYCVLTDGSVVQAVDIRAKYALSIFQTDLFYDVCEVLARRHRLEGVDHKVLVNLYALKSSRVKDIAALVYYVSEHLYDVAEVHGRDDSIFVLRALVGTDALSIHSVGDAPGSHVERSARLSIAMKIIFHRVFRLIPSRVRTSDTVVRGWVDVTEAMYPEEVFESTLMLYPFPYGVARQFRFFRSMRRRGAKVKFVGLPYPFISLARLLLGGNKLDAHIVRLETLAYQRYARELIAMGVREVRTSDEFEVGAVAMYERLMDGGVEVVNTAHGVGLYSPYVAYSEFKGVNIAQSNFYRQRCPRMNPGLRRSKNSTLPLASADAARNLPPAIVLLDQNFMVFNCVAEAEALAETQRLLEAFCTSAKLPLFIKIHPNSAPTEQSDHVRQVRDWADLAGYRPVFVTINSTAFYDVQGYGPILVCDEPSFLPVIYFGEDLLVYRFDTLATMLENLISENAWWSAASRHMPIAGD</sequence>
<name>A0ABS9ZIH2_9PSED</name>
<proteinExistence type="predicted"/>